<dbReference type="Pfam" id="PF03775">
    <property type="entry name" value="MinC_C"/>
    <property type="match status" value="1"/>
</dbReference>
<keyword evidence="2 6" id="KW-0132">Cell division</keyword>
<dbReference type="AlphaFoldDB" id="A0A2K9NEN8"/>
<name>A0A2K9NEN8_9PROT</name>
<organism evidence="10 11">
    <name type="scientific">Niveispirillum cyanobacteriorum</name>
    <dbReference type="NCBI Taxonomy" id="1612173"/>
    <lineage>
        <taxon>Bacteria</taxon>
        <taxon>Pseudomonadati</taxon>
        <taxon>Pseudomonadota</taxon>
        <taxon>Alphaproteobacteria</taxon>
        <taxon>Rhodospirillales</taxon>
        <taxon>Azospirillaceae</taxon>
        <taxon>Niveispirillum</taxon>
    </lineage>
</organism>
<feature type="domain" description="Septum formation inhibitor MinC N-terminal" evidence="9">
    <location>
        <begin position="12"/>
        <end position="82"/>
    </location>
</feature>
<keyword evidence="3 6" id="KW-0717">Septation</keyword>
<evidence type="ECO:0000256" key="2">
    <source>
        <dbReference type="ARBA" id="ARBA00022618"/>
    </source>
</evidence>
<gene>
    <name evidence="6" type="primary">minC</name>
    <name evidence="10" type="ORF">C0V82_02130</name>
</gene>
<dbReference type="Gene3D" id="2.160.20.70">
    <property type="match status" value="1"/>
</dbReference>
<dbReference type="GO" id="GO:0051302">
    <property type="term" value="P:regulation of cell division"/>
    <property type="evidence" value="ECO:0007669"/>
    <property type="project" value="InterPro"/>
</dbReference>
<dbReference type="PANTHER" id="PTHR34108">
    <property type="entry name" value="SEPTUM SITE-DETERMINING PROTEIN MINC"/>
    <property type="match status" value="1"/>
</dbReference>
<dbReference type="RefSeq" id="WP_102113171.1">
    <property type="nucleotide sequence ID" value="NZ_BMGN01000004.1"/>
</dbReference>
<proteinExistence type="inferred from homology"/>
<accession>A0A2K9NEN8</accession>
<feature type="domain" description="Septum formation inhibitor MinC C-terminal" evidence="8">
    <location>
        <begin position="166"/>
        <end position="266"/>
    </location>
</feature>
<evidence type="ECO:0000313" key="10">
    <source>
        <dbReference type="EMBL" id="AUN31600.1"/>
    </source>
</evidence>
<evidence type="ECO:0000259" key="8">
    <source>
        <dbReference type="Pfam" id="PF03775"/>
    </source>
</evidence>
<feature type="compositionally biased region" description="Low complexity" evidence="7">
    <location>
        <begin position="133"/>
        <end position="144"/>
    </location>
</feature>
<dbReference type="InterPro" id="IPR005526">
    <property type="entry name" value="Septum_form_inhib_MinC_C"/>
</dbReference>
<evidence type="ECO:0000256" key="3">
    <source>
        <dbReference type="ARBA" id="ARBA00023210"/>
    </source>
</evidence>
<dbReference type="Gene3D" id="3.30.70.260">
    <property type="match status" value="1"/>
</dbReference>
<dbReference type="GO" id="GO:0000917">
    <property type="term" value="P:division septum assembly"/>
    <property type="evidence" value="ECO:0007669"/>
    <property type="project" value="UniProtKB-KW"/>
</dbReference>
<sequence length="274" mass="28789">MSNQVAFRDAPFQLRGSTFTMMVLKVSDPHNPNFFPVLSGKIAQAPNFFRNAGVVLDLDDLPAGMPFDMDAFCKLLKNLGLMAVGLLGGTKPQQDAALARGMALIAAPRGKVELFDPLAGTGRSPAQGLANVQGQGQPEAQAAPNPAPAPAPAPMPEPAPQRSAMVIAENVRSGRQIYAPGGDLVVIGSVSPGAELLADGSIHVYGALRGRALAGVSGDQNARIFCQSLDAELVSIAGLYRVSEDIGKDIRRRQVQIYLNNGYLHIDPLATNVA</sequence>
<dbReference type="InterPro" id="IPR036145">
    <property type="entry name" value="MinC_C_sf"/>
</dbReference>
<evidence type="ECO:0000256" key="1">
    <source>
        <dbReference type="ARBA" id="ARBA00006291"/>
    </source>
</evidence>
<evidence type="ECO:0000256" key="5">
    <source>
        <dbReference type="ARBA" id="ARBA00025606"/>
    </source>
</evidence>
<comment type="similarity">
    <text evidence="1 6">Belongs to the MinC family.</text>
</comment>
<dbReference type="Proteomes" id="UP000234752">
    <property type="component" value="Chromosome eg_1"/>
</dbReference>
<dbReference type="KEGG" id="ncb:C0V82_02130"/>
<evidence type="ECO:0000256" key="7">
    <source>
        <dbReference type="SAM" id="MobiDB-lite"/>
    </source>
</evidence>
<feature type="compositionally biased region" description="Pro residues" evidence="7">
    <location>
        <begin position="145"/>
        <end position="159"/>
    </location>
</feature>
<protein>
    <recommendedName>
        <fullName evidence="6">Probable septum site-determining protein MinC</fullName>
    </recommendedName>
</protein>
<reference evidence="10 11" key="1">
    <citation type="submission" date="2017-12" db="EMBL/GenBank/DDBJ databases">
        <title>Genomes of bacteria within cyanobacterial aggregates.</title>
        <authorList>
            <person name="Cai H."/>
        </authorList>
    </citation>
    <scope>NUCLEOTIDE SEQUENCE [LARGE SCALE GENOMIC DNA]</scope>
    <source>
        <strain evidence="10 11">TH16</strain>
    </source>
</reference>
<dbReference type="PANTHER" id="PTHR34108:SF1">
    <property type="entry name" value="SEPTUM SITE-DETERMINING PROTEIN MINC"/>
    <property type="match status" value="1"/>
</dbReference>
<dbReference type="Pfam" id="PF05209">
    <property type="entry name" value="MinC_N"/>
    <property type="match status" value="1"/>
</dbReference>
<dbReference type="InterPro" id="IPR013033">
    <property type="entry name" value="MinC"/>
</dbReference>
<evidence type="ECO:0000256" key="6">
    <source>
        <dbReference type="HAMAP-Rule" id="MF_00267"/>
    </source>
</evidence>
<dbReference type="GO" id="GO:1901891">
    <property type="term" value="P:regulation of cell septum assembly"/>
    <property type="evidence" value="ECO:0007669"/>
    <property type="project" value="InterPro"/>
</dbReference>
<dbReference type="GO" id="GO:0000902">
    <property type="term" value="P:cell morphogenesis"/>
    <property type="evidence" value="ECO:0007669"/>
    <property type="project" value="InterPro"/>
</dbReference>
<dbReference type="NCBIfam" id="TIGR01222">
    <property type="entry name" value="minC"/>
    <property type="match status" value="1"/>
</dbReference>
<comment type="function">
    <text evidence="5 6">Cell division inhibitor that blocks the formation of polar Z ring septums. Rapidly oscillates between the poles of the cell to destabilize FtsZ filaments that have formed before they mature into polar Z rings. Prevents FtsZ polymerization.</text>
</comment>
<dbReference type="HAMAP" id="MF_00267">
    <property type="entry name" value="MinC"/>
    <property type="match status" value="1"/>
</dbReference>
<keyword evidence="4 6" id="KW-0131">Cell cycle</keyword>
<evidence type="ECO:0000256" key="4">
    <source>
        <dbReference type="ARBA" id="ARBA00023306"/>
    </source>
</evidence>
<keyword evidence="11" id="KW-1185">Reference proteome</keyword>
<dbReference type="InterPro" id="IPR016098">
    <property type="entry name" value="CAP/MinC_C"/>
</dbReference>
<dbReference type="InterPro" id="IPR007874">
    <property type="entry name" value="MinC_N"/>
</dbReference>
<dbReference type="OrthoDB" id="9794530at2"/>
<dbReference type="SUPFAM" id="SSF63848">
    <property type="entry name" value="Cell-division inhibitor MinC, C-terminal domain"/>
    <property type="match status" value="1"/>
</dbReference>
<dbReference type="EMBL" id="CP025611">
    <property type="protein sequence ID" value="AUN31600.1"/>
    <property type="molecule type" value="Genomic_DNA"/>
</dbReference>
<evidence type="ECO:0000259" key="9">
    <source>
        <dbReference type="Pfam" id="PF05209"/>
    </source>
</evidence>
<evidence type="ECO:0000313" key="11">
    <source>
        <dbReference type="Proteomes" id="UP000234752"/>
    </source>
</evidence>
<feature type="region of interest" description="Disordered" evidence="7">
    <location>
        <begin position="125"/>
        <end position="160"/>
    </location>
</feature>
<comment type="subunit">
    <text evidence="6">Interacts with MinD and FtsZ.</text>
</comment>